<feature type="domain" description="Micro-fibrillar-associated protein 1 C-terminal" evidence="2">
    <location>
        <begin position="50"/>
        <end position="231"/>
    </location>
</feature>
<evidence type="ECO:0000313" key="3">
    <source>
        <dbReference type="EMBL" id="ELP84236.1"/>
    </source>
</evidence>
<dbReference type="GeneID" id="14883288"/>
<dbReference type="OMA" id="WHEPDQI"/>
<name>A0A0A1TV98_ENTIV</name>
<feature type="region of interest" description="Disordered" evidence="1">
    <location>
        <begin position="1"/>
        <end position="45"/>
    </location>
</feature>
<accession>A0A0A1TV98</accession>
<dbReference type="OrthoDB" id="29724at2759"/>
<dbReference type="Proteomes" id="UP000014680">
    <property type="component" value="Unassembled WGS sequence"/>
</dbReference>
<dbReference type="PANTHER" id="PTHR15327">
    <property type="entry name" value="MICROFIBRIL-ASSOCIATED PROTEIN"/>
    <property type="match status" value="1"/>
</dbReference>
<organism evidence="3 4">
    <name type="scientific">Entamoeba invadens IP1</name>
    <dbReference type="NCBI Taxonomy" id="370355"/>
    <lineage>
        <taxon>Eukaryota</taxon>
        <taxon>Amoebozoa</taxon>
        <taxon>Evosea</taxon>
        <taxon>Archamoebae</taxon>
        <taxon>Mastigamoebida</taxon>
        <taxon>Entamoebidae</taxon>
        <taxon>Entamoeba</taxon>
    </lineage>
</organism>
<evidence type="ECO:0000256" key="1">
    <source>
        <dbReference type="SAM" id="MobiDB-lite"/>
    </source>
</evidence>
<dbReference type="RefSeq" id="XP_004183582.1">
    <property type="nucleotide sequence ID" value="XM_004183534.1"/>
</dbReference>
<sequence>MKRGVIHQQFETPVSQGNLQINVQDEYSDGDNSESSEEEVPLQYLPHIKQEKLEEKLEKVDIQKDEITEINRQAIGQKLVELALQKEEEQKKADESTEEFTSGEEYGGEDEYKAWELREWERVKKEYLADLEFEKDLSKLVAFTKKDDSSSTQDDVEKRKKKQWKFLQKYYHIGSFFLDGSDWDVTKGKWDFDAATGNDWMDKTLLPKVLQTRDWGKKGRAKHTTLLDEDTSRRKYE</sequence>
<dbReference type="EMBL" id="KB207140">
    <property type="protein sequence ID" value="ELP84236.1"/>
    <property type="molecule type" value="Genomic_DNA"/>
</dbReference>
<feature type="region of interest" description="Disordered" evidence="1">
    <location>
        <begin position="87"/>
        <end position="107"/>
    </location>
</feature>
<dbReference type="Pfam" id="PF06991">
    <property type="entry name" value="MFAP1"/>
    <property type="match status" value="1"/>
</dbReference>
<reference evidence="3 4" key="1">
    <citation type="submission" date="2012-10" db="EMBL/GenBank/DDBJ databases">
        <authorList>
            <person name="Zafar N."/>
            <person name="Inman J."/>
            <person name="Hall N."/>
            <person name="Lorenzi H."/>
            <person name="Caler E."/>
        </authorList>
    </citation>
    <scope>NUCLEOTIDE SEQUENCE [LARGE SCALE GENOMIC DNA]</scope>
    <source>
        <strain evidence="3 4">IP1</strain>
    </source>
</reference>
<protein>
    <submittedName>
        <fullName evidence="3">Microfibrillar-associated protein, putative</fullName>
    </submittedName>
</protein>
<dbReference type="AlphaFoldDB" id="A0A0A1TV98"/>
<feature type="compositionally biased region" description="Polar residues" evidence="1">
    <location>
        <begin position="9"/>
        <end position="25"/>
    </location>
</feature>
<keyword evidence="4" id="KW-1185">Reference proteome</keyword>
<gene>
    <name evidence="3" type="ORF">EIN_064710</name>
</gene>
<proteinExistence type="predicted"/>
<feature type="compositionally biased region" description="Acidic residues" evidence="1">
    <location>
        <begin position="96"/>
        <end position="107"/>
    </location>
</feature>
<dbReference type="KEGG" id="eiv:EIN_064710"/>
<feature type="compositionally biased region" description="Acidic residues" evidence="1">
    <location>
        <begin position="26"/>
        <end position="40"/>
    </location>
</feature>
<evidence type="ECO:0000313" key="4">
    <source>
        <dbReference type="Proteomes" id="UP000014680"/>
    </source>
</evidence>
<dbReference type="InterPro" id="IPR009730">
    <property type="entry name" value="MFAP1_C"/>
</dbReference>
<dbReference type="VEuPathDB" id="AmoebaDB:EIN_064710"/>
<dbReference type="InterPro" id="IPR033194">
    <property type="entry name" value="MFAP1"/>
</dbReference>
<evidence type="ECO:0000259" key="2">
    <source>
        <dbReference type="Pfam" id="PF06991"/>
    </source>
</evidence>